<dbReference type="STRING" id="1122252.SAMN05660443_0593"/>
<dbReference type="GO" id="GO:0009032">
    <property type="term" value="F:thymidine phosphorylase activity"/>
    <property type="evidence" value="ECO:0007669"/>
    <property type="project" value="UniProtKB-UniRule"/>
</dbReference>
<dbReference type="GO" id="GO:0006206">
    <property type="term" value="P:pyrimidine nucleobase metabolic process"/>
    <property type="evidence" value="ECO:0007669"/>
    <property type="project" value="InterPro"/>
</dbReference>
<name>A0A1I1EGA6_9GAMM</name>
<feature type="domain" description="Pyrimidine nucleoside phosphorylase C-terminal" evidence="5">
    <location>
        <begin position="437"/>
        <end position="504"/>
    </location>
</feature>
<proteinExistence type="inferred from homology"/>
<dbReference type="InterPro" id="IPR000312">
    <property type="entry name" value="Glycosyl_Trfase_fam3"/>
</dbReference>
<dbReference type="GO" id="GO:0005829">
    <property type="term" value="C:cytosol"/>
    <property type="evidence" value="ECO:0007669"/>
    <property type="project" value="TreeGrafter"/>
</dbReference>
<dbReference type="GO" id="GO:0004645">
    <property type="term" value="F:1,4-alpha-oligoglucan phosphorylase activity"/>
    <property type="evidence" value="ECO:0007669"/>
    <property type="project" value="InterPro"/>
</dbReference>
<dbReference type="Pfam" id="PF07831">
    <property type="entry name" value="PYNP_C"/>
    <property type="match status" value="1"/>
</dbReference>
<dbReference type="PANTHER" id="PTHR10515:SF0">
    <property type="entry name" value="THYMIDINE PHOSPHORYLASE"/>
    <property type="match status" value="1"/>
</dbReference>
<dbReference type="Gene3D" id="1.20.970.50">
    <property type="match status" value="1"/>
</dbReference>
<comment type="catalytic activity">
    <reaction evidence="3 4">
        <text>thymidine + phosphate = 2-deoxy-alpha-D-ribose 1-phosphate + thymine</text>
        <dbReference type="Rhea" id="RHEA:16037"/>
        <dbReference type="ChEBI" id="CHEBI:17748"/>
        <dbReference type="ChEBI" id="CHEBI:17821"/>
        <dbReference type="ChEBI" id="CHEBI:43474"/>
        <dbReference type="ChEBI" id="CHEBI:57259"/>
        <dbReference type="EC" id="2.4.2.4"/>
    </reaction>
</comment>
<dbReference type="PANTHER" id="PTHR10515">
    <property type="entry name" value="THYMIDINE PHOSPHORYLASE"/>
    <property type="match status" value="1"/>
</dbReference>
<dbReference type="InterPro" id="IPR013102">
    <property type="entry name" value="PYNP_C"/>
</dbReference>
<keyword evidence="2 4" id="KW-0808">Transferase</keyword>
<dbReference type="Pfam" id="PF02885">
    <property type="entry name" value="Glycos_trans_3N"/>
    <property type="match status" value="1"/>
</dbReference>
<dbReference type="NCBIfam" id="TIGR02645">
    <property type="entry name" value="ARCH_P_rylase"/>
    <property type="match status" value="1"/>
</dbReference>
<evidence type="ECO:0000256" key="2">
    <source>
        <dbReference type="ARBA" id="ARBA00022679"/>
    </source>
</evidence>
<evidence type="ECO:0000259" key="5">
    <source>
        <dbReference type="SMART" id="SM00941"/>
    </source>
</evidence>
<dbReference type="InterPro" id="IPR000053">
    <property type="entry name" value="Thymidine/pyrmidine_PPase"/>
</dbReference>
<dbReference type="OrthoDB" id="341217at2"/>
<dbReference type="Proteomes" id="UP000199058">
    <property type="component" value="Unassembled WGS sequence"/>
</dbReference>
<dbReference type="Gene3D" id="3.40.1030.10">
    <property type="entry name" value="Nucleoside phosphorylase/phosphoribosyltransferase catalytic domain"/>
    <property type="match status" value="1"/>
</dbReference>
<evidence type="ECO:0000256" key="4">
    <source>
        <dbReference type="HAMAP-Rule" id="MF_00703"/>
    </source>
</evidence>
<keyword evidence="1 4" id="KW-0328">Glycosyltransferase</keyword>
<gene>
    <name evidence="6" type="ORF">SAMN05660443_0593</name>
</gene>
<sequence>MVATVASDEPAFRLKPVRLGIDTHQELVVYLRRNSHVCRSEGFTSSSRVQIRIADQSILATLSIVNDNGLLNPGEMGLSESAWARLSPTADSEAHIRHPDPVLSLSHLRHKVYGNRLNEAQTQEIINDIVAGRYSDVHLSSFVTACAGDNLDQEEIIALTQAMLRSGRQLDWGQPKVVDKHCVGGLAGNRTTPIVVAIVTACGAIMPKTSSRAITSPAGTADTLATMTQVDLSLETLQDVVKRYGGCLAWGGSVNLSPADDILIRVERMLDLDSEGQMVASVLSKKAAAGSTHVLIDIPVGPTAKVRSDEAAEQLSRHLITTGKALGLEIQVILTDGTQPVGRGIGPALEARDLLAVLRNQADAPQDLRARALTLAAQLLEMAGLAQPGKGPEMAKETLDTGKALQQFMAICEAQGGFSEPELAPYQYNWHSKKPGTVTTIDNRQLSQLAKLAGAPEDPAAGVTLEVKLTDEIKKGQLLMTLHADSPGELQYAVEFLEAHPEMIGISA</sequence>
<evidence type="ECO:0000313" key="6">
    <source>
        <dbReference type="EMBL" id="SFB86199.1"/>
    </source>
</evidence>
<dbReference type="InterPro" id="IPR036320">
    <property type="entry name" value="Glycosyl_Trfase_fam3_N_dom_sf"/>
</dbReference>
<dbReference type="Gene3D" id="3.90.1170.30">
    <property type="entry name" value="Pyrimidine nucleoside phosphorylase-like, C-terminal domain"/>
    <property type="match status" value="1"/>
</dbReference>
<reference evidence="6 7" key="1">
    <citation type="submission" date="2016-10" db="EMBL/GenBank/DDBJ databases">
        <authorList>
            <person name="de Groot N.N."/>
        </authorList>
    </citation>
    <scope>NUCLEOTIDE SEQUENCE [LARGE SCALE GENOMIC DNA]</scope>
    <source>
        <strain evidence="6 7">DSM 18438</strain>
    </source>
</reference>
<comment type="similarity">
    <text evidence="4">Belongs to the thymidine/pyrimidine-nucleoside phosphorylase family. Type 2 subfamily.</text>
</comment>
<dbReference type="SMART" id="SM00941">
    <property type="entry name" value="PYNP_C"/>
    <property type="match status" value="1"/>
</dbReference>
<dbReference type="InterPro" id="IPR035902">
    <property type="entry name" value="Nuc_phospho_transferase"/>
</dbReference>
<evidence type="ECO:0000256" key="1">
    <source>
        <dbReference type="ARBA" id="ARBA00022676"/>
    </source>
</evidence>
<protein>
    <recommendedName>
        <fullName evidence="4">Putative thymidine phosphorylase</fullName>
        <ecNumber evidence="4">2.4.2.4</ecNumber>
    </recommendedName>
    <alternativeName>
        <fullName evidence="4">TdRPase</fullName>
    </alternativeName>
</protein>
<evidence type="ECO:0000256" key="3">
    <source>
        <dbReference type="ARBA" id="ARBA00048550"/>
    </source>
</evidence>
<dbReference type="InterPro" id="IPR017459">
    <property type="entry name" value="Glycosyl_Trfase_fam3_N_dom"/>
</dbReference>
<accession>A0A1I1EGA6</accession>
<dbReference type="EMBL" id="FOLH01000001">
    <property type="protein sequence ID" value="SFB86199.1"/>
    <property type="molecule type" value="Genomic_DNA"/>
</dbReference>
<dbReference type="SUPFAM" id="SSF52418">
    <property type="entry name" value="Nucleoside phosphorylase/phosphoribosyltransferase catalytic domain"/>
    <property type="match status" value="1"/>
</dbReference>
<dbReference type="HAMAP" id="MF_00703">
    <property type="entry name" value="Thymid_phosp_2"/>
    <property type="match status" value="1"/>
</dbReference>
<dbReference type="InterPro" id="IPR036566">
    <property type="entry name" value="PYNP-like_C_sf"/>
</dbReference>
<evidence type="ECO:0000313" key="7">
    <source>
        <dbReference type="Proteomes" id="UP000199058"/>
    </source>
</evidence>
<dbReference type="NCBIfam" id="NF003338">
    <property type="entry name" value="PRK04350.1"/>
    <property type="match status" value="1"/>
</dbReference>
<organism evidence="6 7">
    <name type="scientific">Marinospirillum celere</name>
    <dbReference type="NCBI Taxonomy" id="1122252"/>
    <lineage>
        <taxon>Bacteria</taxon>
        <taxon>Pseudomonadati</taxon>
        <taxon>Pseudomonadota</taxon>
        <taxon>Gammaproteobacteria</taxon>
        <taxon>Oceanospirillales</taxon>
        <taxon>Oceanospirillaceae</taxon>
        <taxon>Marinospirillum</taxon>
    </lineage>
</organism>
<dbReference type="SUPFAM" id="SSF47648">
    <property type="entry name" value="Nucleoside phosphorylase/phosphoribosyltransferase N-terminal domain"/>
    <property type="match status" value="1"/>
</dbReference>
<dbReference type="SUPFAM" id="SSF54680">
    <property type="entry name" value="Pyrimidine nucleoside phosphorylase C-terminal domain"/>
    <property type="match status" value="1"/>
</dbReference>
<dbReference type="InterPro" id="IPR013466">
    <property type="entry name" value="Thymidine/AMP_Pase"/>
</dbReference>
<dbReference type="RefSeq" id="WP_091958897.1">
    <property type="nucleotide sequence ID" value="NZ_FOLH01000001.1"/>
</dbReference>
<dbReference type="InterPro" id="IPR028579">
    <property type="entry name" value="Thym_Pase_Put"/>
</dbReference>
<dbReference type="Pfam" id="PF00591">
    <property type="entry name" value="Glycos_transf_3"/>
    <property type="match status" value="1"/>
</dbReference>
<dbReference type="GO" id="GO:0006213">
    <property type="term" value="P:pyrimidine nucleoside metabolic process"/>
    <property type="evidence" value="ECO:0007669"/>
    <property type="project" value="InterPro"/>
</dbReference>
<dbReference type="EC" id="2.4.2.4" evidence="4"/>
<keyword evidence="7" id="KW-1185">Reference proteome</keyword>
<dbReference type="AlphaFoldDB" id="A0A1I1EGA6"/>